<feature type="binding site" evidence="5">
    <location>
        <begin position="69"/>
        <end position="70"/>
    </location>
    <ligand>
        <name>substrate</name>
    </ligand>
</feature>
<evidence type="ECO:0000259" key="6">
    <source>
        <dbReference type="Pfam" id="PF00561"/>
    </source>
</evidence>
<keyword evidence="1 5" id="KW-0719">Serine esterase</keyword>
<dbReference type="InterPro" id="IPR000073">
    <property type="entry name" value="AB_hydrolase_1"/>
</dbReference>
<evidence type="ECO:0000256" key="2">
    <source>
        <dbReference type="ARBA" id="ARBA00022490"/>
    </source>
</evidence>
<dbReference type="InterPro" id="IPR029058">
    <property type="entry name" value="AB_hydrolase_fold"/>
</dbReference>
<evidence type="ECO:0000256" key="5">
    <source>
        <dbReference type="HAMAP-Rule" id="MF_01260"/>
    </source>
</evidence>
<reference evidence="7 8" key="1">
    <citation type="submission" date="2019-03" db="EMBL/GenBank/DDBJ databases">
        <title>Genomic Encyclopedia of Type Strains, Phase IV (KMG-IV): sequencing the most valuable type-strain genomes for metagenomic binning, comparative biology and taxonomic classification.</title>
        <authorList>
            <person name="Goeker M."/>
        </authorList>
    </citation>
    <scope>NUCLEOTIDE SEQUENCE [LARGE SCALE GENOMIC DNA]</scope>
    <source>
        <strain evidence="7 8">DSM 103923</strain>
    </source>
</reference>
<dbReference type="GO" id="GO:0009102">
    <property type="term" value="P:biotin biosynthetic process"/>
    <property type="evidence" value="ECO:0007669"/>
    <property type="project" value="UniProtKB-UniRule"/>
</dbReference>
<dbReference type="Pfam" id="PF00561">
    <property type="entry name" value="Abhydrolase_1"/>
    <property type="match status" value="1"/>
</dbReference>
<comment type="caution">
    <text evidence="7">The sequence shown here is derived from an EMBL/GenBank/DDBJ whole genome shotgun (WGS) entry which is preliminary data.</text>
</comment>
<gene>
    <name evidence="5" type="primary">bioH</name>
    <name evidence="7" type="ORF">EDC61_102164</name>
</gene>
<name>A0A4R3JY54_9PROT</name>
<protein>
    <recommendedName>
        <fullName evidence="5">Pimeloyl-[acyl-carrier protein] methyl ester esterase</fullName>
        <ecNumber evidence="5">3.1.1.85</ecNumber>
    </recommendedName>
    <alternativeName>
        <fullName evidence="5">Biotin synthesis protein BioH</fullName>
    </alternativeName>
    <alternativeName>
        <fullName evidence="5">Carboxylesterase BioH</fullName>
    </alternativeName>
</protein>
<feature type="binding site" evidence="5">
    <location>
        <position position="223"/>
    </location>
    <ligand>
        <name>substrate</name>
    </ligand>
</feature>
<sequence length="245" mass="25993">MAALTLLHGWGLHGGIWDALRAALPELAMHTPDLPGYGGSARVSPYTAEALADAIAPTLPDAGLLLGWSMGGMVALALAARHPQKVRALVLVATTPSYVNRTGWDKGLTPELLAGFAQGVQNDYRATLLRFLSLQARGGDAAREVIGRLRETVFARGEPDAAVLAEGLELLRAVDLRDVAGQVQAPTLVVHGGYDGLCLPQAGQWLAATLPNARLALQPKAAHAPFLSHPDWFVDELKGFLREHA</sequence>
<dbReference type="PANTHER" id="PTHR43194">
    <property type="entry name" value="HYDROLASE ALPHA/BETA FOLD FAMILY"/>
    <property type="match status" value="1"/>
</dbReference>
<evidence type="ECO:0000313" key="8">
    <source>
        <dbReference type="Proteomes" id="UP000295135"/>
    </source>
</evidence>
<evidence type="ECO:0000313" key="7">
    <source>
        <dbReference type="EMBL" id="TCS73394.1"/>
    </source>
</evidence>
<evidence type="ECO:0000256" key="1">
    <source>
        <dbReference type="ARBA" id="ARBA00022487"/>
    </source>
</evidence>
<dbReference type="PANTHER" id="PTHR43194:SF5">
    <property type="entry name" value="PIMELOYL-[ACYL-CARRIER PROTEIN] METHYL ESTER ESTERASE"/>
    <property type="match status" value="1"/>
</dbReference>
<keyword evidence="4 5" id="KW-0378">Hydrolase</keyword>
<comment type="catalytic activity">
    <reaction evidence="5">
        <text>6-carboxyhexanoyl-[ACP] methyl ester + H2O = 6-carboxyhexanoyl-[ACP] + methanol + H(+)</text>
        <dbReference type="Rhea" id="RHEA:42700"/>
        <dbReference type="Rhea" id="RHEA-COMP:9955"/>
        <dbReference type="Rhea" id="RHEA-COMP:10186"/>
        <dbReference type="ChEBI" id="CHEBI:15377"/>
        <dbReference type="ChEBI" id="CHEBI:15378"/>
        <dbReference type="ChEBI" id="CHEBI:17790"/>
        <dbReference type="ChEBI" id="CHEBI:78846"/>
        <dbReference type="ChEBI" id="CHEBI:82735"/>
        <dbReference type="EC" id="3.1.1.85"/>
    </reaction>
</comment>
<evidence type="ECO:0000256" key="3">
    <source>
        <dbReference type="ARBA" id="ARBA00022756"/>
    </source>
</evidence>
<comment type="subunit">
    <text evidence="5">Monomer.</text>
</comment>
<dbReference type="GO" id="GO:0005737">
    <property type="term" value="C:cytoplasm"/>
    <property type="evidence" value="ECO:0007669"/>
    <property type="project" value="UniProtKB-SubCell"/>
</dbReference>
<dbReference type="InterPro" id="IPR010076">
    <property type="entry name" value="BioH"/>
</dbReference>
<dbReference type="InterPro" id="IPR050228">
    <property type="entry name" value="Carboxylesterase_BioH"/>
</dbReference>
<dbReference type="UniPathway" id="UPA00078"/>
<proteinExistence type="inferred from homology"/>
<organism evidence="7 8">
    <name type="scientific">Sulfuritortus calidifontis</name>
    <dbReference type="NCBI Taxonomy" id="1914471"/>
    <lineage>
        <taxon>Bacteria</taxon>
        <taxon>Pseudomonadati</taxon>
        <taxon>Pseudomonadota</taxon>
        <taxon>Betaproteobacteria</taxon>
        <taxon>Nitrosomonadales</taxon>
        <taxon>Thiobacillaceae</taxon>
        <taxon>Sulfuritortus</taxon>
    </lineage>
</organism>
<keyword evidence="2 5" id="KW-0963">Cytoplasm</keyword>
<dbReference type="EMBL" id="SLZY01000002">
    <property type="protein sequence ID" value="TCS73394.1"/>
    <property type="molecule type" value="Genomic_DNA"/>
</dbReference>
<dbReference type="EC" id="3.1.1.85" evidence="5"/>
<keyword evidence="3 5" id="KW-0093">Biotin biosynthesis</keyword>
<feature type="active site" description="Nucleophile" evidence="5">
    <location>
        <position position="69"/>
    </location>
</feature>
<feature type="active site" evidence="5">
    <location>
        <position position="223"/>
    </location>
</feature>
<evidence type="ECO:0000256" key="4">
    <source>
        <dbReference type="ARBA" id="ARBA00022801"/>
    </source>
</evidence>
<comment type="pathway">
    <text evidence="5">Cofactor biosynthesis; biotin biosynthesis.</text>
</comment>
<dbReference type="SUPFAM" id="SSF53474">
    <property type="entry name" value="alpha/beta-Hydrolases"/>
    <property type="match status" value="1"/>
</dbReference>
<feature type="binding site" evidence="5">
    <location>
        <position position="10"/>
    </location>
    <ligand>
        <name>substrate</name>
    </ligand>
</feature>
<keyword evidence="8" id="KW-1185">Reference proteome</keyword>
<feature type="domain" description="AB hydrolase-1" evidence="6">
    <location>
        <begin position="4"/>
        <end position="230"/>
    </location>
</feature>
<dbReference type="RefSeq" id="WP_126458698.1">
    <property type="nucleotide sequence ID" value="NZ_AP018721.1"/>
</dbReference>
<dbReference type="Proteomes" id="UP000295135">
    <property type="component" value="Unassembled WGS sequence"/>
</dbReference>
<feature type="active site" evidence="5">
    <location>
        <position position="195"/>
    </location>
</feature>
<comment type="subcellular location">
    <subcellularLocation>
        <location evidence="5">Cytoplasm</location>
    </subcellularLocation>
</comment>
<feature type="binding site" evidence="5">
    <location>
        <begin position="131"/>
        <end position="135"/>
    </location>
    <ligand>
        <name>substrate</name>
    </ligand>
</feature>
<dbReference type="AlphaFoldDB" id="A0A4R3JY54"/>
<dbReference type="NCBIfam" id="TIGR01738">
    <property type="entry name" value="bioH"/>
    <property type="match status" value="1"/>
</dbReference>
<dbReference type="Gene3D" id="3.40.50.1820">
    <property type="entry name" value="alpha/beta hydrolase"/>
    <property type="match status" value="1"/>
</dbReference>
<accession>A0A4R3JY54</accession>
<dbReference type="OrthoDB" id="9798888at2"/>
<comment type="similarity">
    <text evidence="5">Belongs to the AB hydrolase superfamily. Carboxylesterase BioH family.</text>
</comment>
<comment type="function">
    <text evidence="5">The physiological role of BioH is to remove the methyl group introduced by BioC when the pimeloyl moiety is complete. It allows to synthesize pimeloyl-ACP via the fatty acid synthetic pathway through the hydrolysis of the ester bonds of pimeloyl-ACP esters.</text>
</comment>
<dbReference type="HAMAP" id="MF_01260">
    <property type="entry name" value="Carboxylester"/>
    <property type="match status" value="1"/>
</dbReference>
<dbReference type="GO" id="GO:0090499">
    <property type="term" value="F:pimelyl-[acyl-carrier protein] methyl ester esterase activity"/>
    <property type="evidence" value="ECO:0007669"/>
    <property type="project" value="UniProtKB-EC"/>
</dbReference>